<evidence type="ECO:0000256" key="8">
    <source>
        <dbReference type="ARBA" id="ARBA00041910"/>
    </source>
</evidence>
<dbReference type="PANTHER" id="PTHR23294">
    <property type="entry name" value="ET TRANSLATION PRODUCT-RELATED"/>
    <property type="match status" value="1"/>
</dbReference>
<feature type="transmembrane region" description="Helical" evidence="9">
    <location>
        <begin position="248"/>
        <end position="266"/>
    </location>
</feature>
<evidence type="ECO:0000256" key="6">
    <source>
        <dbReference type="ARBA" id="ARBA00023180"/>
    </source>
</evidence>
<dbReference type="Gene3D" id="1.20.1250.20">
    <property type="entry name" value="MFS general substrate transporter like domains"/>
    <property type="match status" value="1"/>
</dbReference>
<evidence type="ECO:0000256" key="3">
    <source>
        <dbReference type="ARBA" id="ARBA00022692"/>
    </source>
</evidence>
<feature type="transmembrane region" description="Helical" evidence="9">
    <location>
        <begin position="379"/>
        <end position="399"/>
    </location>
</feature>
<accession>A0A815BYN8</accession>
<proteinExistence type="inferred from homology"/>
<evidence type="ECO:0000256" key="9">
    <source>
        <dbReference type="SAM" id="Phobius"/>
    </source>
</evidence>
<feature type="transmembrane region" description="Helical" evidence="9">
    <location>
        <begin position="301"/>
        <end position="320"/>
    </location>
</feature>
<dbReference type="Pfam" id="PF05978">
    <property type="entry name" value="UNC-93"/>
    <property type="match status" value="2"/>
</dbReference>
<evidence type="ECO:0000256" key="5">
    <source>
        <dbReference type="ARBA" id="ARBA00023136"/>
    </source>
</evidence>
<sequence>MDRHFINIVLVGLAFMILFTAFQATGMIAPSVLEGVKNDTINGTSFQGSGYISLAIVYTLFTIANIFAPVVVSTCGSSISMFIGGITCFLYVLSFISPMVWSYYLVSILFGIGAAILWTAQGVYLSRNSNEMTISRNTGVFWAMYQSRLSRLNVNGPTTCVFSLIPGNLYVYLSIDTEMITRSVRYPLFTVFSIVSAVGIACFGLVIWRTFSERRRANSELLKNEEKVSCVDTVETLKIALRLLKTRNMLLLLIPFGYTGFALTFFQTVYPTCIGHLIKYGGGGLFGFITKPKTSLGRSRIVFVGFIVQLVFYYLVFINFPSDAPANETNNEAYFNFKLLISQILTFVGSFLIGLGDCSFHTQLFNILASQYKNTSASAFALFQLVQGGTSAVAYVYASSLAVEYQLLILVITLLLSTLALFVVLFSNANNDFDEASPLTIG</sequence>
<feature type="transmembrane region" description="Helical" evidence="9">
    <location>
        <begin position="154"/>
        <end position="175"/>
    </location>
</feature>
<evidence type="ECO:0000256" key="7">
    <source>
        <dbReference type="ARBA" id="ARBA00040302"/>
    </source>
</evidence>
<evidence type="ECO:0000256" key="4">
    <source>
        <dbReference type="ARBA" id="ARBA00022989"/>
    </source>
</evidence>
<evidence type="ECO:0000256" key="2">
    <source>
        <dbReference type="ARBA" id="ARBA00009172"/>
    </source>
</evidence>
<reference evidence="10" key="1">
    <citation type="submission" date="2021-02" db="EMBL/GenBank/DDBJ databases">
        <authorList>
            <person name="Nowell W R."/>
        </authorList>
    </citation>
    <scope>NUCLEOTIDE SEQUENCE</scope>
</reference>
<dbReference type="PANTHER" id="PTHR23294:SF0">
    <property type="entry name" value="UNC93-LIKE PROTEIN MFSD11"/>
    <property type="match status" value="1"/>
</dbReference>
<keyword evidence="5 9" id="KW-0472">Membrane</keyword>
<keyword evidence="6" id="KW-0325">Glycoprotein</keyword>
<evidence type="ECO:0000313" key="11">
    <source>
        <dbReference type="Proteomes" id="UP000663852"/>
    </source>
</evidence>
<evidence type="ECO:0000313" key="10">
    <source>
        <dbReference type="EMBL" id="CAF1279557.1"/>
    </source>
</evidence>
<dbReference type="InterPro" id="IPR051617">
    <property type="entry name" value="UNC-93-like_regulator"/>
</dbReference>
<dbReference type="Proteomes" id="UP000663852">
    <property type="component" value="Unassembled WGS sequence"/>
</dbReference>
<feature type="transmembrane region" description="Helical" evidence="9">
    <location>
        <begin position="340"/>
        <end position="358"/>
    </location>
</feature>
<dbReference type="EMBL" id="CAJNOJ010000199">
    <property type="protein sequence ID" value="CAF1279557.1"/>
    <property type="molecule type" value="Genomic_DNA"/>
</dbReference>
<dbReference type="AlphaFoldDB" id="A0A815BYN8"/>
<protein>
    <recommendedName>
        <fullName evidence="7">UNC93-like protein MFSD11</fullName>
    </recommendedName>
    <alternativeName>
        <fullName evidence="8">Major facilitator superfamily domain-containing protein 11</fullName>
    </alternativeName>
</protein>
<feature type="transmembrane region" description="Helical" evidence="9">
    <location>
        <begin position="187"/>
        <end position="208"/>
    </location>
</feature>
<organism evidence="10 11">
    <name type="scientific">Adineta ricciae</name>
    <name type="common">Rotifer</name>
    <dbReference type="NCBI Taxonomy" id="249248"/>
    <lineage>
        <taxon>Eukaryota</taxon>
        <taxon>Metazoa</taxon>
        <taxon>Spiralia</taxon>
        <taxon>Gnathifera</taxon>
        <taxon>Rotifera</taxon>
        <taxon>Eurotatoria</taxon>
        <taxon>Bdelloidea</taxon>
        <taxon>Adinetida</taxon>
        <taxon>Adinetidae</taxon>
        <taxon>Adineta</taxon>
    </lineage>
</organism>
<feature type="transmembrane region" description="Helical" evidence="9">
    <location>
        <begin position="79"/>
        <end position="97"/>
    </location>
</feature>
<comment type="similarity">
    <text evidence="2">Belongs to the unc-93 family.</text>
</comment>
<dbReference type="GO" id="GO:0016020">
    <property type="term" value="C:membrane"/>
    <property type="evidence" value="ECO:0007669"/>
    <property type="project" value="UniProtKB-SubCell"/>
</dbReference>
<dbReference type="InterPro" id="IPR036259">
    <property type="entry name" value="MFS_trans_sf"/>
</dbReference>
<dbReference type="SUPFAM" id="SSF103473">
    <property type="entry name" value="MFS general substrate transporter"/>
    <property type="match status" value="1"/>
</dbReference>
<comment type="subcellular location">
    <subcellularLocation>
        <location evidence="1">Membrane</location>
        <topology evidence="1">Multi-pass membrane protein</topology>
    </subcellularLocation>
</comment>
<name>A0A815BYN8_ADIRI</name>
<keyword evidence="4 9" id="KW-1133">Transmembrane helix</keyword>
<gene>
    <name evidence="10" type="ORF">EDS130_LOCUS29474</name>
</gene>
<dbReference type="InterPro" id="IPR010291">
    <property type="entry name" value="Ion_channel_UNC-93"/>
</dbReference>
<dbReference type="OrthoDB" id="196103at2759"/>
<evidence type="ECO:0000256" key="1">
    <source>
        <dbReference type="ARBA" id="ARBA00004141"/>
    </source>
</evidence>
<comment type="caution">
    <text evidence="10">The sequence shown here is derived from an EMBL/GenBank/DDBJ whole genome shotgun (WGS) entry which is preliminary data.</text>
</comment>
<feature type="transmembrane region" description="Helical" evidence="9">
    <location>
        <begin position="50"/>
        <end position="72"/>
    </location>
</feature>
<feature type="transmembrane region" description="Helical" evidence="9">
    <location>
        <begin position="103"/>
        <end position="126"/>
    </location>
</feature>
<keyword evidence="3 9" id="KW-0812">Transmembrane</keyword>
<feature type="transmembrane region" description="Helical" evidence="9">
    <location>
        <begin position="405"/>
        <end position="426"/>
    </location>
</feature>